<keyword evidence="2" id="KW-0812">Transmembrane</keyword>
<keyword evidence="2" id="KW-1134">Transmembrane beta strand</keyword>
<keyword evidence="4" id="KW-1185">Reference proteome</keyword>
<proteinExistence type="inferred from homology"/>
<sequence>MTRRRTTPRLGSRVTATGFAMITLAGCAVGPDYHRPALPVNNRYAATPLPTQTAGAEGVAGAAQSFRPGQDIPTQWWELFHCPALNTLIAHAITHSPSLESAHQALLSAQEGVAAQKGALWPNISASFNPTRNKISQGMGVQGFNSYLYNLHTLQLNISYLPDVWGSIRRQIEASDAQRALARYQLDAAYLSLTSNLVNAAIQYAAIQGQIEATEGVIASARAILDINEQQKHFGDMGERDVTPQRVLLAQAEQSLPPLRQQLAAQHDLIDALTGDGSDVPTPDFHLADFHLPTELPVSLPLKLIDQRPDIRAAEESLHAASAQIGVSIANRLPSLDLVATPGLAANHFSQFATPGYGTWTLAAMITQPLFDGFTLLHRERAARNTYKMAIEDYRNAIVLAIQNVSDALHAISNDADTLVAAAKAEEEARKNLDFARIGNRYGDESRVLLLTAQQAEMQTRLTLVQSQAGRLSDTVGLFQALGGGWWNSKTPPEGAAPSPKP</sequence>
<dbReference type="EMBL" id="JAPIUX010000005">
    <property type="protein sequence ID" value="MCX2561233.1"/>
    <property type="molecule type" value="Genomic_DNA"/>
</dbReference>
<accession>A0ABT3Q7G6</accession>
<name>A0ABT3Q7G6_9PROT</name>
<comment type="subcellular location">
    <subcellularLocation>
        <location evidence="2">Cell membrane</location>
        <topology evidence="2">Lipid-anchor</topology>
    </subcellularLocation>
</comment>
<reference evidence="3 4" key="1">
    <citation type="submission" date="2022-11" db="EMBL/GenBank/DDBJ databases">
        <title>Genome sequencing of Acetobacter type strain.</title>
        <authorList>
            <person name="Heo J."/>
            <person name="Lee D."/>
            <person name="Han B.-H."/>
            <person name="Hong S.-B."/>
            <person name="Kwon S.-W."/>
        </authorList>
    </citation>
    <scope>NUCLEOTIDE SEQUENCE [LARGE SCALE GENOMIC DNA]</scope>
    <source>
        <strain evidence="3 4">KACC 21251</strain>
    </source>
</reference>
<dbReference type="SUPFAM" id="SSF56954">
    <property type="entry name" value="Outer membrane efflux proteins (OEP)"/>
    <property type="match status" value="1"/>
</dbReference>
<dbReference type="InterPro" id="IPR010131">
    <property type="entry name" value="MdtP/NodT-like"/>
</dbReference>
<keyword evidence="2" id="KW-0472">Membrane</keyword>
<dbReference type="Gene3D" id="2.20.200.10">
    <property type="entry name" value="Outer membrane efflux proteins (OEP)"/>
    <property type="match status" value="1"/>
</dbReference>
<dbReference type="PROSITE" id="PS51257">
    <property type="entry name" value="PROKAR_LIPOPROTEIN"/>
    <property type="match status" value="1"/>
</dbReference>
<dbReference type="Gene3D" id="1.20.1600.10">
    <property type="entry name" value="Outer membrane efflux proteins (OEP)"/>
    <property type="match status" value="1"/>
</dbReference>
<gene>
    <name evidence="3" type="ORF">OQ252_07460</name>
</gene>
<protein>
    <submittedName>
        <fullName evidence="3">Efflux transporter outer membrane subunit</fullName>
    </submittedName>
</protein>
<dbReference type="PANTHER" id="PTHR30203">
    <property type="entry name" value="OUTER MEMBRANE CATION EFFLUX PROTEIN"/>
    <property type="match status" value="1"/>
</dbReference>
<comment type="similarity">
    <text evidence="1 2">Belongs to the outer membrane factor (OMF) (TC 1.B.17) family.</text>
</comment>
<comment type="caution">
    <text evidence="3">The sequence shown here is derived from an EMBL/GenBank/DDBJ whole genome shotgun (WGS) entry which is preliminary data.</text>
</comment>
<dbReference type="PANTHER" id="PTHR30203:SF33">
    <property type="entry name" value="BLR4455 PROTEIN"/>
    <property type="match status" value="1"/>
</dbReference>
<keyword evidence="2" id="KW-0564">Palmitate</keyword>
<evidence type="ECO:0000256" key="1">
    <source>
        <dbReference type="ARBA" id="ARBA00007613"/>
    </source>
</evidence>
<organism evidence="3 4">
    <name type="scientific">Acetobacter farinalis</name>
    <dbReference type="NCBI Taxonomy" id="1260984"/>
    <lineage>
        <taxon>Bacteria</taxon>
        <taxon>Pseudomonadati</taxon>
        <taxon>Pseudomonadota</taxon>
        <taxon>Alphaproteobacteria</taxon>
        <taxon>Acetobacterales</taxon>
        <taxon>Acetobacteraceae</taxon>
        <taxon>Acetobacter</taxon>
    </lineage>
</organism>
<dbReference type="InterPro" id="IPR003423">
    <property type="entry name" value="OMP_efflux"/>
</dbReference>
<dbReference type="RefSeq" id="WP_198911958.1">
    <property type="nucleotide sequence ID" value="NZ_JAPIUX010000005.1"/>
</dbReference>
<dbReference type="Proteomes" id="UP001526446">
    <property type="component" value="Unassembled WGS sequence"/>
</dbReference>
<dbReference type="NCBIfam" id="TIGR01845">
    <property type="entry name" value="outer_NodT"/>
    <property type="match status" value="1"/>
</dbReference>
<evidence type="ECO:0000256" key="2">
    <source>
        <dbReference type="RuleBase" id="RU362097"/>
    </source>
</evidence>
<keyword evidence="2" id="KW-0449">Lipoprotein</keyword>
<evidence type="ECO:0000313" key="4">
    <source>
        <dbReference type="Proteomes" id="UP001526446"/>
    </source>
</evidence>
<dbReference type="Pfam" id="PF02321">
    <property type="entry name" value="OEP"/>
    <property type="match status" value="2"/>
</dbReference>
<evidence type="ECO:0000313" key="3">
    <source>
        <dbReference type="EMBL" id="MCX2561233.1"/>
    </source>
</evidence>